<evidence type="ECO:0000313" key="8">
    <source>
        <dbReference type="EMBL" id="OAH25145.1"/>
    </source>
</evidence>
<dbReference type="PANTHER" id="PTHR30346:SF26">
    <property type="entry name" value="HYDROGEN PEROXIDE-INDUCIBLE GENES ACTIVATOR"/>
    <property type="match status" value="1"/>
</dbReference>
<dbReference type="SUPFAM" id="SSF53850">
    <property type="entry name" value="Periplasmic binding protein-like II"/>
    <property type="match status" value="1"/>
</dbReference>
<dbReference type="Pfam" id="PF03466">
    <property type="entry name" value="LysR_substrate"/>
    <property type="match status" value="1"/>
</dbReference>
<dbReference type="InterPro" id="IPR036388">
    <property type="entry name" value="WH-like_DNA-bd_sf"/>
</dbReference>
<dbReference type="EMBL" id="LSTQ01000026">
    <property type="protein sequence ID" value="OAH25145.1"/>
    <property type="molecule type" value="Genomic_DNA"/>
</dbReference>
<dbReference type="OrthoDB" id="9775392at2"/>
<evidence type="ECO:0000256" key="6">
    <source>
        <dbReference type="ARBA" id="ARBA00040885"/>
    </source>
</evidence>
<sequence length="321" mass="35241">MFDKEYRPTLAQLRTFVTIAENKHFGTAAQKLRISQPSLSQALVALEQGLEIQLIERSTRKVIVTSAGERLLPYAKATLEAADIFLTHARGTHGELAGPLTIGMIPTVTPYVLPQILTDIKTQFPDLEPRIVEEQTTHLTQKLRDGQLDMAIIALPAEGSGLVSVPLYRERFSIVLPEGHPLSGHTDVTLSQIKDLELLLLDDGHCLRDQIMDLCRRADLNPSDATNSITRASSLTTIIQLVLGGLGSTLLPESAIATEYTNDKLSLATFRDDVVAEREIGLVFRASAARSEEFRHFGELVVQAFEAAVARSRKVLAEKIG</sequence>
<dbReference type="KEGG" id="csta:CSTAT_05800"/>
<protein>
    <recommendedName>
        <fullName evidence="6">Probable hydrogen peroxide-inducible genes activator</fullName>
    </recommendedName>
</protein>
<keyword evidence="9" id="KW-1185">Reference proteome</keyword>
<reference evidence="9" key="1">
    <citation type="submission" date="2016-02" db="EMBL/GenBank/DDBJ databases">
        <authorList>
            <person name="Kaur G."/>
            <person name="Nair G.R."/>
            <person name="Mayilraj S."/>
        </authorList>
    </citation>
    <scope>NUCLEOTIDE SEQUENCE [LARGE SCALE GENOMIC DNA]</scope>
    <source>
        <strain evidence="9">GA-15</strain>
    </source>
</reference>
<evidence type="ECO:0000256" key="5">
    <source>
        <dbReference type="ARBA" id="ARBA00023163"/>
    </source>
</evidence>
<accession>A0A177IAM0</accession>
<keyword evidence="5" id="KW-0804">Transcription</keyword>
<comment type="similarity">
    <text evidence="1">Belongs to the LysR transcriptional regulatory family.</text>
</comment>
<comment type="caution">
    <text evidence="8">The sequence shown here is derived from an EMBL/GenBank/DDBJ whole genome shotgun (WGS) entry which is preliminary data.</text>
</comment>
<dbReference type="GeneID" id="78285497"/>
<dbReference type="AlphaFoldDB" id="A0A177IAM0"/>
<dbReference type="GO" id="GO:0032993">
    <property type="term" value="C:protein-DNA complex"/>
    <property type="evidence" value="ECO:0007669"/>
    <property type="project" value="TreeGrafter"/>
</dbReference>
<dbReference type="PRINTS" id="PR00039">
    <property type="entry name" value="HTHLYSR"/>
</dbReference>
<keyword evidence="4" id="KW-0010">Activator</keyword>
<dbReference type="Gene3D" id="3.40.190.10">
    <property type="entry name" value="Periplasmic binding protein-like II"/>
    <property type="match status" value="2"/>
</dbReference>
<dbReference type="FunFam" id="1.10.10.10:FF:000001">
    <property type="entry name" value="LysR family transcriptional regulator"/>
    <property type="match status" value="1"/>
</dbReference>
<evidence type="ECO:0000313" key="9">
    <source>
        <dbReference type="Proteomes" id="UP000076947"/>
    </source>
</evidence>
<dbReference type="Proteomes" id="UP000076947">
    <property type="component" value="Unassembled WGS sequence"/>
</dbReference>
<dbReference type="PROSITE" id="PS50931">
    <property type="entry name" value="HTH_LYSR"/>
    <property type="match status" value="1"/>
</dbReference>
<evidence type="ECO:0000256" key="1">
    <source>
        <dbReference type="ARBA" id="ARBA00009437"/>
    </source>
</evidence>
<dbReference type="InterPro" id="IPR036390">
    <property type="entry name" value="WH_DNA-bd_sf"/>
</dbReference>
<proteinExistence type="inferred from homology"/>
<dbReference type="CDD" id="cd08411">
    <property type="entry name" value="PBP2_OxyR"/>
    <property type="match status" value="1"/>
</dbReference>
<evidence type="ECO:0000256" key="4">
    <source>
        <dbReference type="ARBA" id="ARBA00023159"/>
    </source>
</evidence>
<dbReference type="STRING" id="1705.CA21670_05095"/>
<dbReference type="Gene3D" id="1.10.10.10">
    <property type="entry name" value="Winged helix-like DNA-binding domain superfamily/Winged helix DNA-binding domain"/>
    <property type="match status" value="1"/>
</dbReference>
<gene>
    <name evidence="8" type="ORF">AYJ05_07980</name>
</gene>
<dbReference type="SUPFAM" id="SSF46785">
    <property type="entry name" value="Winged helix' DNA-binding domain"/>
    <property type="match status" value="1"/>
</dbReference>
<dbReference type="RefSeq" id="WP_066841058.1">
    <property type="nucleotide sequence ID" value="NZ_CAJUDP010000040.1"/>
</dbReference>
<evidence type="ECO:0000256" key="2">
    <source>
        <dbReference type="ARBA" id="ARBA00023015"/>
    </source>
</evidence>
<dbReference type="PANTHER" id="PTHR30346">
    <property type="entry name" value="TRANSCRIPTIONAL DUAL REGULATOR HCAR-RELATED"/>
    <property type="match status" value="1"/>
</dbReference>
<keyword evidence="3" id="KW-0238">DNA-binding</keyword>
<dbReference type="GO" id="GO:0003677">
    <property type="term" value="F:DNA binding"/>
    <property type="evidence" value="ECO:0007669"/>
    <property type="project" value="UniProtKB-KW"/>
</dbReference>
<feature type="domain" description="HTH lysR-type" evidence="7">
    <location>
        <begin position="8"/>
        <end position="65"/>
    </location>
</feature>
<evidence type="ECO:0000259" key="7">
    <source>
        <dbReference type="PROSITE" id="PS50931"/>
    </source>
</evidence>
<dbReference type="InterPro" id="IPR005119">
    <property type="entry name" value="LysR_subst-bd"/>
</dbReference>
<dbReference type="Pfam" id="PF00126">
    <property type="entry name" value="HTH_1"/>
    <property type="match status" value="1"/>
</dbReference>
<evidence type="ECO:0000256" key="3">
    <source>
        <dbReference type="ARBA" id="ARBA00023125"/>
    </source>
</evidence>
<dbReference type="GO" id="GO:0003700">
    <property type="term" value="F:DNA-binding transcription factor activity"/>
    <property type="evidence" value="ECO:0007669"/>
    <property type="project" value="InterPro"/>
</dbReference>
<dbReference type="InterPro" id="IPR000847">
    <property type="entry name" value="LysR_HTH_N"/>
</dbReference>
<keyword evidence="2" id="KW-0805">Transcription regulation</keyword>
<organism evidence="8 9">
    <name type="scientific">Corynebacterium stationis</name>
    <dbReference type="NCBI Taxonomy" id="1705"/>
    <lineage>
        <taxon>Bacteria</taxon>
        <taxon>Bacillati</taxon>
        <taxon>Actinomycetota</taxon>
        <taxon>Actinomycetes</taxon>
        <taxon>Mycobacteriales</taxon>
        <taxon>Corynebacteriaceae</taxon>
        <taxon>Corynebacterium</taxon>
    </lineage>
</organism>
<name>A0A177IAM0_9CORY</name>